<proteinExistence type="predicted"/>
<protein>
    <submittedName>
        <fullName evidence="2">Uncharacterized protein</fullName>
    </submittedName>
</protein>
<evidence type="ECO:0000256" key="1">
    <source>
        <dbReference type="SAM" id="MobiDB-lite"/>
    </source>
</evidence>
<evidence type="ECO:0000313" key="2">
    <source>
        <dbReference type="EMBL" id="KAJ6996570.1"/>
    </source>
</evidence>
<dbReference type="AlphaFoldDB" id="A0AAD6W2A6"/>
<evidence type="ECO:0000313" key="3">
    <source>
        <dbReference type="Proteomes" id="UP001164929"/>
    </source>
</evidence>
<dbReference type="Proteomes" id="UP001164929">
    <property type="component" value="Chromosome 5"/>
</dbReference>
<dbReference type="EMBL" id="JAQIZT010000005">
    <property type="protein sequence ID" value="KAJ6996570.1"/>
    <property type="molecule type" value="Genomic_DNA"/>
</dbReference>
<accession>A0AAD6W2A6</accession>
<keyword evidence="3" id="KW-1185">Reference proteome</keyword>
<gene>
    <name evidence="2" type="ORF">NC653_013238</name>
</gene>
<comment type="caution">
    <text evidence="2">The sequence shown here is derived from an EMBL/GenBank/DDBJ whole genome shotgun (WGS) entry which is preliminary data.</text>
</comment>
<organism evidence="2 3">
    <name type="scientific">Populus alba x Populus x berolinensis</name>
    <dbReference type="NCBI Taxonomy" id="444605"/>
    <lineage>
        <taxon>Eukaryota</taxon>
        <taxon>Viridiplantae</taxon>
        <taxon>Streptophyta</taxon>
        <taxon>Embryophyta</taxon>
        <taxon>Tracheophyta</taxon>
        <taxon>Spermatophyta</taxon>
        <taxon>Magnoliopsida</taxon>
        <taxon>eudicotyledons</taxon>
        <taxon>Gunneridae</taxon>
        <taxon>Pentapetalae</taxon>
        <taxon>rosids</taxon>
        <taxon>fabids</taxon>
        <taxon>Malpighiales</taxon>
        <taxon>Salicaceae</taxon>
        <taxon>Saliceae</taxon>
        <taxon>Populus</taxon>
    </lineage>
</organism>
<sequence length="135" mass="15314">MDDQFTGNVAKESGGHKNGNAFPKGPNRKQGAPFKVSLPALVQGRKMCVMLYSGYAERIHELISVSRELSNVDKSSLQRSWKCRNYFSEANYVEFFGVKVVTPKWYCFWFQDLTLKVDSGSNLLITDQEIEPLTP</sequence>
<reference evidence="2" key="1">
    <citation type="journal article" date="2023" name="Mol. Ecol. Resour.">
        <title>Chromosome-level genome assembly of a triploid poplar Populus alba 'Berolinensis'.</title>
        <authorList>
            <person name="Chen S."/>
            <person name="Yu Y."/>
            <person name="Wang X."/>
            <person name="Wang S."/>
            <person name="Zhang T."/>
            <person name="Zhou Y."/>
            <person name="He R."/>
            <person name="Meng N."/>
            <person name="Wang Y."/>
            <person name="Liu W."/>
            <person name="Liu Z."/>
            <person name="Liu J."/>
            <person name="Guo Q."/>
            <person name="Huang H."/>
            <person name="Sederoff R.R."/>
            <person name="Wang G."/>
            <person name="Qu G."/>
            <person name="Chen S."/>
        </authorList>
    </citation>
    <scope>NUCLEOTIDE SEQUENCE</scope>
    <source>
        <strain evidence="2">SC-2020</strain>
    </source>
</reference>
<name>A0AAD6W2A6_9ROSI</name>
<feature type="region of interest" description="Disordered" evidence="1">
    <location>
        <begin position="1"/>
        <end position="32"/>
    </location>
</feature>